<dbReference type="Proteomes" id="UP000705283">
    <property type="component" value="Unassembled WGS sequence"/>
</dbReference>
<protein>
    <submittedName>
        <fullName evidence="10">Glycosyl transferase</fullName>
    </submittedName>
</protein>
<dbReference type="RefSeq" id="WP_084982398.1">
    <property type="nucleotide sequence ID" value="NZ_CBCSCF010000002.1"/>
</dbReference>
<comment type="similarity">
    <text evidence="3">Belongs to the glycosyltransferase 8 family.</text>
</comment>
<dbReference type="GO" id="GO:0008918">
    <property type="term" value="F:lipopolysaccharide 3-alpha-galactosyltransferase activity"/>
    <property type="evidence" value="ECO:0007669"/>
    <property type="project" value="InterPro"/>
</dbReference>
<dbReference type="PANTHER" id="PTHR13778:SF47">
    <property type="entry name" value="LIPOPOLYSACCHARIDE 1,3-GALACTOSYLTRANSFERASE"/>
    <property type="match status" value="1"/>
</dbReference>
<evidence type="ECO:0000313" key="11">
    <source>
        <dbReference type="Proteomes" id="UP000705283"/>
    </source>
</evidence>
<keyword evidence="8" id="KW-0448">Lipopolysaccharide biosynthesis</keyword>
<evidence type="ECO:0000256" key="4">
    <source>
        <dbReference type="ARBA" id="ARBA00022676"/>
    </source>
</evidence>
<evidence type="ECO:0000256" key="2">
    <source>
        <dbReference type="ARBA" id="ARBA00004713"/>
    </source>
</evidence>
<dbReference type="Pfam" id="PF08437">
    <property type="entry name" value="Glyco_transf_8C"/>
    <property type="match status" value="1"/>
</dbReference>
<dbReference type="EMBL" id="JADMKS010000001">
    <property type="protein sequence ID" value="MBF6635171.1"/>
    <property type="molecule type" value="Genomic_DNA"/>
</dbReference>
<dbReference type="AlphaFoldDB" id="A0AA40WXX1"/>
<dbReference type="InterPro" id="IPR002495">
    <property type="entry name" value="Glyco_trans_8"/>
</dbReference>
<dbReference type="Gene3D" id="3.90.550.10">
    <property type="entry name" value="Spore Coat Polysaccharide Biosynthesis Protein SpsA, Chain A"/>
    <property type="match status" value="1"/>
</dbReference>
<organism evidence="10 11">
    <name type="scientific">Rouxiella silvae</name>
    <dbReference type="NCBI Taxonomy" id="1646373"/>
    <lineage>
        <taxon>Bacteria</taxon>
        <taxon>Pseudomonadati</taxon>
        <taxon>Pseudomonadota</taxon>
        <taxon>Gammaproteobacteria</taxon>
        <taxon>Enterobacterales</taxon>
        <taxon>Yersiniaceae</taxon>
        <taxon>Rouxiella</taxon>
    </lineage>
</organism>
<feature type="domain" description="Glycosyl transferase family 8 C-terminal" evidence="9">
    <location>
        <begin position="282"/>
        <end position="334"/>
    </location>
</feature>
<dbReference type="InterPro" id="IPR013645">
    <property type="entry name" value="Glyco_transf_8N"/>
</dbReference>
<dbReference type="InterPro" id="IPR029044">
    <property type="entry name" value="Nucleotide-diphossugar_trans"/>
</dbReference>
<accession>A0AA40WXX1</accession>
<reference evidence="10" key="2">
    <citation type="submission" date="2022-09" db="EMBL/GenBank/DDBJ databases">
        <title>Rouxiella aceris sp. nov., isolated from tree sap and emended description of the genus Rhouxiella.</title>
        <authorList>
            <person name="Kim I.S."/>
        </authorList>
    </citation>
    <scope>NUCLEOTIDE SEQUENCE</scope>
    <source>
        <strain evidence="10">SAP-2</strain>
    </source>
</reference>
<evidence type="ECO:0000313" key="10">
    <source>
        <dbReference type="EMBL" id="MBF6635171.1"/>
    </source>
</evidence>
<evidence type="ECO:0000256" key="5">
    <source>
        <dbReference type="ARBA" id="ARBA00022679"/>
    </source>
</evidence>
<evidence type="ECO:0000256" key="3">
    <source>
        <dbReference type="ARBA" id="ARBA00006351"/>
    </source>
</evidence>
<dbReference type="PANTHER" id="PTHR13778">
    <property type="entry name" value="GLYCOSYLTRANSFERASE 8 DOMAIN-CONTAINING PROTEIN"/>
    <property type="match status" value="1"/>
</dbReference>
<comment type="cofactor">
    <cofactor evidence="1">
        <name>Mg(2+)</name>
        <dbReference type="ChEBI" id="CHEBI:18420"/>
    </cofactor>
</comment>
<evidence type="ECO:0000256" key="6">
    <source>
        <dbReference type="ARBA" id="ARBA00022723"/>
    </source>
</evidence>
<evidence type="ECO:0000256" key="7">
    <source>
        <dbReference type="ARBA" id="ARBA00022842"/>
    </source>
</evidence>
<comment type="pathway">
    <text evidence="2">Bacterial outer membrane biogenesis; LPS core biosynthesis.</text>
</comment>
<keyword evidence="5 10" id="KW-0808">Transferase</keyword>
<dbReference type="SUPFAM" id="SSF53448">
    <property type="entry name" value="Nucleotide-diphospho-sugar transferases"/>
    <property type="match status" value="1"/>
</dbReference>
<sequence>MKNITIDRFLKNPSGNKDYISECVYFGELNNNALSNYHIAFGVDGSFTRHALLAIQSIINNSENICLHFHIITRENGNEYADLFNNILAGSSHVIHTHTLPETAFSELHATDVFPHAIYYRLLAPYILAEERHVLYLDADIVCLNSFTALFDHAECENKIAVVVNEEPHAASQLAASLAMKYNHYFNSGVLLINTHQWRESHITERVISLLESRGKQFTYMDQDALNIVLEGQVAFAEQKYNQIFKLGHQSADYAHMPDKDTVFLHYAGIDKPWQQWNKQAATQYYRRLHEQSAWSALPFDKPRTDQQAKKMYKLCFKERAFFSGIKWYLSYYLLRYYK</sequence>
<evidence type="ECO:0000259" key="9">
    <source>
        <dbReference type="Pfam" id="PF08437"/>
    </source>
</evidence>
<name>A0AA40WXX1_9GAMM</name>
<keyword evidence="4" id="KW-0328">Glycosyltransferase</keyword>
<evidence type="ECO:0000256" key="1">
    <source>
        <dbReference type="ARBA" id="ARBA00001946"/>
    </source>
</evidence>
<comment type="caution">
    <text evidence="10">The sequence shown here is derived from an EMBL/GenBank/DDBJ whole genome shotgun (WGS) entry which is preliminary data.</text>
</comment>
<dbReference type="GO" id="GO:0046872">
    <property type="term" value="F:metal ion binding"/>
    <property type="evidence" value="ECO:0007669"/>
    <property type="project" value="UniProtKB-KW"/>
</dbReference>
<dbReference type="InterPro" id="IPR050748">
    <property type="entry name" value="Glycosyltrans_8_dom-fam"/>
</dbReference>
<keyword evidence="7" id="KW-0460">Magnesium</keyword>
<proteinExistence type="inferred from homology"/>
<reference evidence="10" key="1">
    <citation type="submission" date="2020-11" db="EMBL/GenBank/DDBJ databases">
        <authorList>
            <person name="Lee S.D."/>
        </authorList>
    </citation>
    <scope>NUCLEOTIDE SEQUENCE</scope>
    <source>
        <strain evidence="10">SAP-2</strain>
    </source>
</reference>
<dbReference type="Pfam" id="PF01501">
    <property type="entry name" value="Glyco_transf_8"/>
    <property type="match status" value="1"/>
</dbReference>
<evidence type="ECO:0000256" key="8">
    <source>
        <dbReference type="ARBA" id="ARBA00022985"/>
    </source>
</evidence>
<keyword evidence="6" id="KW-0479">Metal-binding</keyword>
<dbReference type="CDD" id="cd04194">
    <property type="entry name" value="GT8_A4GalT_like"/>
    <property type="match status" value="1"/>
</dbReference>
<gene>
    <name evidence="10" type="ORF">ITX54_00610</name>
</gene>